<proteinExistence type="predicted"/>
<name>A0A078A597_STYLE</name>
<gene>
    <name evidence="1" type="primary">Contig7167.g7673</name>
    <name evidence="1" type="ORF">STYLEM_6360</name>
</gene>
<organism evidence="1 2">
    <name type="scientific">Stylonychia lemnae</name>
    <name type="common">Ciliate</name>
    <dbReference type="NCBI Taxonomy" id="5949"/>
    <lineage>
        <taxon>Eukaryota</taxon>
        <taxon>Sar</taxon>
        <taxon>Alveolata</taxon>
        <taxon>Ciliophora</taxon>
        <taxon>Intramacronucleata</taxon>
        <taxon>Spirotrichea</taxon>
        <taxon>Stichotrichia</taxon>
        <taxon>Sporadotrichida</taxon>
        <taxon>Oxytrichidae</taxon>
        <taxon>Stylonychinae</taxon>
        <taxon>Stylonychia</taxon>
    </lineage>
</organism>
<dbReference type="OrthoDB" id="322637at2759"/>
<dbReference type="Proteomes" id="UP000039865">
    <property type="component" value="Unassembled WGS sequence"/>
</dbReference>
<dbReference type="EMBL" id="CCKQ01006110">
    <property type="protein sequence ID" value="CDW77400.1"/>
    <property type="molecule type" value="Genomic_DNA"/>
</dbReference>
<dbReference type="AlphaFoldDB" id="A0A078A597"/>
<dbReference type="SUPFAM" id="SSF48403">
    <property type="entry name" value="Ankyrin repeat"/>
    <property type="match status" value="1"/>
</dbReference>
<dbReference type="Gene3D" id="1.25.40.20">
    <property type="entry name" value="Ankyrin repeat-containing domain"/>
    <property type="match status" value="1"/>
</dbReference>
<keyword evidence="2" id="KW-1185">Reference proteome</keyword>
<protein>
    <recommendedName>
        <fullName evidence="3">Ankyrin repeat-containing protein</fullName>
    </recommendedName>
</protein>
<evidence type="ECO:0000313" key="2">
    <source>
        <dbReference type="Proteomes" id="UP000039865"/>
    </source>
</evidence>
<accession>A0A078A597</accession>
<sequence length="310" mass="36978">MGQSALNKLRLNKRAIADNDPQQSSKNHWKNLRAQTNVLPEINYDYYFRSDQSYMRKKQSALKQLQKSLRNHIKDIDLQMISLVESYSPSYFFHRVGASIVGDPFECLALYDEEFINTMLDNLKQILSYDIMRFEISEEKLMWIDEIKLNILKIYDKYFPMDEFMEIQIKQEFTLVHIAISTGSYQCVSYFIDKYSFDVDFYKPHASLTLLHVVAKFIVRPFTKYDKENIRKLVQKSNNLLLRNNFKKTIIELADSVNLQANKKFLFDEISQQMYNKMLGLTFVMDKLMQKRKRVLNKYIIRNIYQYIDG</sequence>
<reference evidence="1 2" key="1">
    <citation type="submission" date="2014-06" db="EMBL/GenBank/DDBJ databases">
        <authorList>
            <person name="Swart Estienne"/>
        </authorList>
    </citation>
    <scope>NUCLEOTIDE SEQUENCE [LARGE SCALE GENOMIC DNA]</scope>
    <source>
        <strain evidence="1 2">130c</strain>
    </source>
</reference>
<evidence type="ECO:0000313" key="1">
    <source>
        <dbReference type="EMBL" id="CDW77400.1"/>
    </source>
</evidence>
<dbReference type="InterPro" id="IPR036770">
    <property type="entry name" value="Ankyrin_rpt-contain_sf"/>
</dbReference>
<dbReference type="InParanoid" id="A0A078A597"/>
<evidence type="ECO:0008006" key="3">
    <source>
        <dbReference type="Google" id="ProtNLM"/>
    </source>
</evidence>